<comment type="caution">
    <text evidence="2">The sequence shown here is derived from an EMBL/GenBank/DDBJ whole genome shotgun (WGS) entry which is preliminary data.</text>
</comment>
<dbReference type="EMBL" id="BCMY01000018">
    <property type="protein sequence ID" value="GAQ45936.1"/>
    <property type="molecule type" value="Genomic_DNA"/>
</dbReference>
<dbReference type="SUPFAM" id="SSF53474">
    <property type="entry name" value="alpha/beta-Hydrolases"/>
    <property type="match status" value="1"/>
</dbReference>
<dbReference type="AlphaFoldDB" id="A0A124BYM0"/>
<evidence type="ECO:0000259" key="1">
    <source>
        <dbReference type="Pfam" id="PF12697"/>
    </source>
</evidence>
<dbReference type="Gene3D" id="3.40.50.1820">
    <property type="entry name" value="alpha/beta hydrolase"/>
    <property type="match status" value="1"/>
</dbReference>
<dbReference type="OMA" id="GIDMIER"/>
<sequence>MSQPKPSIVIVPGACALPELYDPVTTRIASRGYEVHTVRLPSVGPSDGPLPEPGTMYDDAAAIARQIERLVKQGKEVVVVAHSYGGTPASQSIQGLIKREGSKDVGGVVRLAYMTAVVPPEGKSTADVLGSLPMDISVDDQGWMSLVDTAAFAATAFSDMPHDEGMTWARQFSHHSAASLANALTYAGYKNVPVAYLLCTDDLVISPDVQQKMIDTVASESGREADVTRIPTGHVPVASAPELVVDWILKIVGWEEK</sequence>
<accession>A0A124BYM0</accession>
<dbReference type="VEuPathDB" id="FungiDB:ATCC64974_84250"/>
<feature type="domain" description="AB hydrolase-1" evidence="1">
    <location>
        <begin position="8"/>
        <end position="246"/>
    </location>
</feature>
<dbReference type="InterPro" id="IPR029058">
    <property type="entry name" value="AB_hydrolase_fold"/>
</dbReference>
<proteinExistence type="predicted"/>
<dbReference type="PANTHER" id="PTHR37017">
    <property type="entry name" value="AB HYDROLASE-1 DOMAIN-CONTAINING PROTEIN-RELATED"/>
    <property type="match status" value="1"/>
</dbReference>
<dbReference type="Pfam" id="PF12697">
    <property type="entry name" value="Abhydrolase_6"/>
    <property type="match status" value="1"/>
</dbReference>
<evidence type="ECO:0000313" key="2">
    <source>
        <dbReference type="EMBL" id="GAQ45936.1"/>
    </source>
</evidence>
<dbReference type="VEuPathDB" id="FungiDB:M747DRAFT_332055"/>
<organism evidence="2 3">
    <name type="scientific">Aspergillus niger</name>
    <dbReference type="NCBI Taxonomy" id="5061"/>
    <lineage>
        <taxon>Eukaryota</taxon>
        <taxon>Fungi</taxon>
        <taxon>Dikarya</taxon>
        <taxon>Ascomycota</taxon>
        <taxon>Pezizomycotina</taxon>
        <taxon>Eurotiomycetes</taxon>
        <taxon>Eurotiomycetidae</taxon>
        <taxon>Eurotiales</taxon>
        <taxon>Aspergillaceae</taxon>
        <taxon>Aspergillus</taxon>
        <taxon>Aspergillus subgen. Circumdati</taxon>
    </lineage>
</organism>
<dbReference type="OrthoDB" id="1263307at2759"/>
<dbReference type="PANTHER" id="PTHR37017:SF13">
    <property type="entry name" value="AB HYDROLASE-1 DOMAIN-CONTAINING PROTEIN"/>
    <property type="match status" value="1"/>
</dbReference>
<protein>
    <submittedName>
        <fullName evidence="2">Similar to An03g02580</fullName>
    </submittedName>
</protein>
<dbReference type="VEuPathDB" id="FungiDB:ASPNIDRAFT2_1153380"/>
<reference evidence="3" key="1">
    <citation type="journal article" date="2016" name="Genome Announc.">
        <title>Draft genome sequence of Aspergillus niger strain An76.</title>
        <authorList>
            <person name="Gong W."/>
            <person name="Cheng Z."/>
            <person name="Zhang H."/>
            <person name="Liu L."/>
            <person name="Gao P."/>
            <person name="Wang L."/>
        </authorList>
    </citation>
    <scope>NUCLEOTIDE SEQUENCE [LARGE SCALE GENOMIC DNA]</scope>
    <source>
        <strain evidence="3">An76</strain>
    </source>
</reference>
<dbReference type="InterPro" id="IPR052897">
    <property type="entry name" value="Sec-Metab_Biosynth_Hydrolase"/>
</dbReference>
<gene>
    <name evidence="2" type="ORF">ABL_08597</name>
</gene>
<evidence type="ECO:0000313" key="3">
    <source>
        <dbReference type="Proteomes" id="UP000068243"/>
    </source>
</evidence>
<dbReference type="VEuPathDB" id="FungiDB:An03g02580"/>
<name>A0A124BYM0_ASPNG</name>
<dbReference type="Proteomes" id="UP000068243">
    <property type="component" value="Unassembled WGS sequence"/>
</dbReference>
<dbReference type="InterPro" id="IPR000073">
    <property type="entry name" value="AB_hydrolase_1"/>
</dbReference>